<sequence>MKSVLAIVLSLALNTSSFQLATRLSPVIRSTGVLSRTSASSCSSALWAQKRRRRKTPSTSSTSPDSIPTSSSSDDEFPDFDDEEDEDWEDSSKVSEPTVRVNRSSPMASSPSTLSTSKTITPIKRGAGLNANLAEQVGGNVEGLDEDVILEAMRGKAGGDSWLPPRSIQDTISDRSLEKFMDFDTMIKRDGGGDGAGRVDLPDFDEVISRRKQREAIQEGRVQDAAMLIDTEGMGKKAAKAAQRRAAAVQREAELEEQKSPFEDLNIFKLLENGAWVGIGLLVLWEFYINSPFFDRAAPLIPVVYDDALPPGM</sequence>
<evidence type="ECO:0000313" key="4">
    <source>
        <dbReference type="Proteomes" id="UP001530293"/>
    </source>
</evidence>
<feature type="compositionally biased region" description="Low complexity" evidence="1">
    <location>
        <begin position="104"/>
        <end position="118"/>
    </location>
</feature>
<accession>A0ABD3M4R7</accession>
<feature type="compositionally biased region" description="Low complexity" evidence="1">
    <location>
        <begin position="57"/>
        <end position="72"/>
    </location>
</feature>
<dbReference type="Proteomes" id="UP001530293">
    <property type="component" value="Unassembled WGS sequence"/>
</dbReference>
<feature type="signal peptide" evidence="2">
    <location>
        <begin position="1"/>
        <end position="17"/>
    </location>
</feature>
<proteinExistence type="predicted"/>
<comment type="caution">
    <text evidence="3">The sequence shown here is derived from an EMBL/GenBank/DDBJ whole genome shotgun (WGS) entry which is preliminary data.</text>
</comment>
<keyword evidence="4" id="KW-1185">Reference proteome</keyword>
<reference evidence="3 4" key="1">
    <citation type="submission" date="2024-10" db="EMBL/GenBank/DDBJ databases">
        <title>Updated reference genomes for cyclostephanoid diatoms.</title>
        <authorList>
            <person name="Roberts W.R."/>
            <person name="Alverson A.J."/>
        </authorList>
    </citation>
    <scope>NUCLEOTIDE SEQUENCE [LARGE SCALE GENOMIC DNA]</scope>
    <source>
        <strain evidence="3 4">AJA232-27</strain>
    </source>
</reference>
<keyword evidence="2" id="KW-0732">Signal</keyword>
<feature type="region of interest" description="Disordered" evidence="1">
    <location>
        <begin position="45"/>
        <end position="118"/>
    </location>
</feature>
<evidence type="ECO:0000256" key="2">
    <source>
        <dbReference type="SAM" id="SignalP"/>
    </source>
</evidence>
<gene>
    <name evidence="3" type="ORF">ACHAWU_008634</name>
</gene>
<evidence type="ECO:0000256" key="1">
    <source>
        <dbReference type="SAM" id="MobiDB-lite"/>
    </source>
</evidence>
<evidence type="ECO:0000313" key="3">
    <source>
        <dbReference type="EMBL" id="KAL3759025.1"/>
    </source>
</evidence>
<name>A0ABD3M4R7_9STRA</name>
<organism evidence="3 4">
    <name type="scientific">Discostella pseudostelligera</name>
    <dbReference type="NCBI Taxonomy" id="259834"/>
    <lineage>
        <taxon>Eukaryota</taxon>
        <taxon>Sar</taxon>
        <taxon>Stramenopiles</taxon>
        <taxon>Ochrophyta</taxon>
        <taxon>Bacillariophyta</taxon>
        <taxon>Coscinodiscophyceae</taxon>
        <taxon>Thalassiosirophycidae</taxon>
        <taxon>Stephanodiscales</taxon>
        <taxon>Stephanodiscaceae</taxon>
        <taxon>Discostella</taxon>
    </lineage>
</organism>
<feature type="compositionally biased region" description="Acidic residues" evidence="1">
    <location>
        <begin position="73"/>
        <end position="89"/>
    </location>
</feature>
<protein>
    <submittedName>
        <fullName evidence="3">Uncharacterized protein</fullName>
    </submittedName>
</protein>
<dbReference type="EMBL" id="JALLBG020000214">
    <property type="protein sequence ID" value="KAL3759025.1"/>
    <property type="molecule type" value="Genomic_DNA"/>
</dbReference>
<dbReference type="AlphaFoldDB" id="A0ABD3M4R7"/>
<feature type="chain" id="PRO_5044755350" evidence="2">
    <location>
        <begin position="18"/>
        <end position="313"/>
    </location>
</feature>